<evidence type="ECO:0000256" key="1">
    <source>
        <dbReference type="ARBA" id="ARBA00006484"/>
    </source>
</evidence>
<dbReference type="RefSeq" id="WP_058030443.1">
    <property type="nucleotide sequence ID" value="NZ_CP013187.1"/>
</dbReference>
<dbReference type="PANTHER" id="PTHR43477">
    <property type="entry name" value="DIHYDROANTICAPSIN 7-DEHYDROGENASE"/>
    <property type="match status" value="1"/>
</dbReference>
<dbReference type="PANTHER" id="PTHR43477:SF1">
    <property type="entry name" value="DIHYDROANTICAPSIN 7-DEHYDROGENASE"/>
    <property type="match status" value="1"/>
</dbReference>
<dbReference type="NCBIfam" id="NF005754">
    <property type="entry name" value="PRK07578.1"/>
    <property type="match status" value="1"/>
</dbReference>
<dbReference type="PRINTS" id="PR00081">
    <property type="entry name" value="GDHRDH"/>
</dbReference>
<dbReference type="InterPro" id="IPR002347">
    <property type="entry name" value="SDR_fam"/>
</dbReference>
<dbReference type="OrthoDB" id="9809248at2"/>
<dbReference type="EMBL" id="CP013187">
    <property type="protein sequence ID" value="ALO42736.1"/>
    <property type="molecule type" value="Genomic_DNA"/>
</dbReference>
<reference evidence="3 4" key="1">
    <citation type="submission" date="2015-11" db="EMBL/GenBank/DDBJ databases">
        <authorList>
            <person name="Zhang Y."/>
            <person name="Guo Z."/>
        </authorList>
    </citation>
    <scope>NUCLEOTIDE SEQUENCE [LARGE SCALE GENOMIC DNA]</scope>
    <source>
        <strain evidence="3 4">KCTC 12086</strain>
    </source>
</reference>
<evidence type="ECO:0000313" key="4">
    <source>
        <dbReference type="Proteomes" id="UP000061457"/>
    </source>
</evidence>
<gene>
    <name evidence="3" type="ORF">PP2015_2239</name>
</gene>
<dbReference type="SUPFAM" id="SSF51735">
    <property type="entry name" value="NAD(P)-binding Rossmann-fold domains"/>
    <property type="match status" value="1"/>
</dbReference>
<protein>
    <submittedName>
        <fullName evidence="3">Short chain dehydrogenase</fullName>
    </submittedName>
</protein>
<keyword evidence="2" id="KW-0560">Oxidoreductase</keyword>
<proteinExistence type="inferred from homology"/>
<dbReference type="STRING" id="161398.PP2015_2239"/>
<evidence type="ECO:0000256" key="2">
    <source>
        <dbReference type="ARBA" id="ARBA00023002"/>
    </source>
</evidence>
<dbReference type="PATRIC" id="fig|161398.10.peg.2278"/>
<evidence type="ECO:0000313" key="3">
    <source>
        <dbReference type="EMBL" id="ALO42736.1"/>
    </source>
</evidence>
<dbReference type="Pfam" id="PF13561">
    <property type="entry name" value="adh_short_C2"/>
    <property type="match status" value="1"/>
</dbReference>
<dbReference type="CDD" id="cd11731">
    <property type="entry name" value="Lin1944_like_SDR_c"/>
    <property type="match status" value="1"/>
</dbReference>
<name>A0A0S2K2V8_9GAMM</name>
<keyword evidence="4" id="KW-1185">Reference proteome</keyword>
<comment type="similarity">
    <text evidence="1">Belongs to the short-chain dehydrogenases/reductases (SDR) family.</text>
</comment>
<dbReference type="Proteomes" id="UP000061457">
    <property type="component" value="Chromosome I"/>
</dbReference>
<dbReference type="GO" id="GO:0016491">
    <property type="term" value="F:oxidoreductase activity"/>
    <property type="evidence" value="ECO:0007669"/>
    <property type="project" value="UniProtKB-KW"/>
</dbReference>
<dbReference type="KEGG" id="pphe:PP2015_2239"/>
<dbReference type="InterPro" id="IPR036291">
    <property type="entry name" value="NAD(P)-bd_dom_sf"/>
</dbReference>
<dbReference type="AlphaFoldDB" id="A0A0S2K2V8"/>
<sequence>MKKVLVLGSTGLLGSKVISKLEGKAQIIGASLNDAQYLVDLSKPESLKALFKKVGKVDAIVCTAGMVNFIPWSKASDSDWQFGIENKMMGQINTLRFGTEYVNDGGAIILTTGVLAQHPFPSSSIVSAVNAAVESALKAASLEVENVRFNAVSPGWVKETMDSMGMDSEQGTPAAEIAQIYIDLIETSVTGDIHVAAK</sequence>
<dbReference type="InterPro" id="IPR051122">
    <property type="entry name" value="SDR_DHRS6-like"/>
</dbReference>
<accession>A0A0S2K2V8</accession>
<organism evidence="3 4">
    <name type="scientific">Pseudoalteromonas phenolica</name>
    <dbReference type="NCBI Taxonomy" id="161398"/>
    <lineage>
        <taxon>Bacteria</taxon>
        <taxon>Pseudomonadati</taxon>
        <taxon>Pseudomonadota</taxon>
        <taxon>Gammaproteobacteria</taxon>
        <taxon>Alteromonadales</taxon>
        <taxon>Pseudoalteromonadaceae</taxon>
        <taxon>Pseudoalteromonas</taxon>
    </lineage>
</organism>
<dbReference type="Gene3D" id="3.40.50.720">
    <property type="entry name" value="NAD(P)-binding Rossmann-like Domain"/>
    <property type="match status" value="1"/>
</dbReference>